<dbReference type="SUPFAM" id="SSF51905">
    <property type="entry name" value="FAD/NAD(P)-binding domain"/>
    <property type="match status" value="1"/>
</dbReference>
<dbReference type="InterPro" id="IPR036188">
    <property type="entry name" value="FAD/NAD-bd_sf"/>
</dbReference>
<dbReference type="Gene3D" id="3.50.50.60">
    <property type="entry name" value="FAD/NAD(P)-binding domain"/>
    <property type="match status" value="1"/>
</dbReference>
<reference evidence="3 4" key="1">
    <citation type="journal article" date="2016" name="Sci. Rep.">
        <title>Insights into Adaptations to a Near-Obligate Nematode Endoparasitic Lifestyle from the Finished Genome of Drechmeria coniospora.</title>
        <authorList>
            <person name="Zhang L."/>
            <person name="Zhou Z."/>
            <person name="Guo Q."/>
            <person name="Fokkens L."/>
            <person name="Miskei M."/>
            <person name="Pocsi I."/>
            <person name="Zhang W."/>
            <person name="Chen M."/>
            <person name="Wang L."/>
            <person name="Sun Y."/>
            <person name="Donzelli B.G."/>
            <person name="Gibson D.M."/>
            <person name="Nelson D.R."/>
            <person name="Luo J.G."/>
            <person name="Rep M."/>
            <person name="Liu H."/>
            <person name="Yang S."/>
            <person name="Wang J."/>
            <person name="Krasnoff S.B."/>
            <person name="Xu Y."/>
            <person name="Molnar I."/>
            <person name="Lin M."/>
        </authorList>
    </citation>
    <scope>NUCLEOTIDE SEQUENCE [LARGE SCALE GENOMIC DNA]</scope>
    <source>
        <strain evidence="3 4">ARSEF 6962</strain>
    </source>
</reference>
<dbReference type="Pfam" id="PF01266">
    <property type="entry name" value="DAO"/>
    <property type="match status" value="1"/>
</dbReference>
<proteinExistence type="predicted"/>
<dbReference type="Gene3D" id="3.30.9.10">
    <property type="entry name" value="D-Amino Acid Oxidase, subunit A, domain 2"/>
    <property type="match status" value="1"/>
</dbReference>
<dbReference type="AlphaFoldDB" id="A0A151GTT4"/>
<evidence type="ECO:0000259" key="2">
    <source>
        <dbReference type="Pfam" id="PF01266"/>
    </source>
</evidence>
<dbReference type="EMBL" id="LAYC01000001">
    <property type="protein sequence ID" value="KYK60490.1"/>
    <property type="molecule type" value="Genomic_DNA"/>
</dbReference>
<feature type="region of interest" description="Disordered" evidence="1">
    <location>
        <begin position="1"/>
        <end position="20"/>
    </location>
</feature>
<dbReference type="GeneID" id="63714270"/>
<gene>
    <name evidence="3" type="ORF">DCS_01627</name>
</gene>
<keyword evidence="4" id="KW-1185">Reference proteome</keyword>
<dbReference type="InterPro" id="IPR006076">
    <property type="entry name" value="FAD-dep_OxRdtase"/>
</dbReference>
<sequence>MTGISTQDGQAELPSPNSTRSYWLRHPSEKLLGHRTTEKLPLTADVVVVGSGITGAFAARELVAGGRSVLMLEAREACWGATGRNGGHCQPGVWNTSPSIARFELATFHLIRDLVAEHDIACDWQIVGGVHAFFNQQLLDAAKARIERLKRHPDLRDKAALVVDRRDLADRLRVPEALGAVFQPNAAKCWPYKLVAWVLERLLDDDGGQLAFNLQTNTPVTHLQKVGASWIVHTPRGQLAARQVLLASNGYTSFLLPRMTGLIVPVRGQICALRPPQGAELLPHSHVWLASGSDHYLVDRGDKGVHGDADLNYGPLILGGARFAAPGGEEGVSRDDSINPRISRALRRGLHHAVKLLPGAGSDPEELEASSEWTGIMGYSRDNQPWVGRVPCSLSGAEDGDDGLWISAGYTGHGMPRAARCGIAVAEQMMGKEGGVEVPIEWLVTDERAEEARTMALPRTVEDGIARIPL</sequence>
<evidence type="ECO:0000313" key="3">
    <source>
        <dbReference type="EMBL" id="KYK60490.1"/>
    </source>
</evidence>
<accession>A0A151GTT4</accession>
<protein>
    <submittedName>
        <fullName evidence="3">FAD dependent oxidoreductase</fullName>
    </submittedName>
</protein>
<feature type="domain" description="FAD dependent oxidoreductase" evidence="2">
    <location>
        <begin position="45"/>
        <end position="427"/>
    </location>
</feature>
<dbReference type="STRING" id="98403.A0A151GTT4"/>
<dbReference type="InParanoid" id="A0A151GTT4"/>
<name>A0A151GTT4_DRECN</name>
<dbReference type="RefSeq" id="XP_040659842.1">
    <property type="nucleotide sequence ID" value="XM_040798959.1"/>
</dbReference>
<dbReference type="PANTHER" id="PTHR13847:SF129">
    <property type="entry name" value="FAD DEPENDENT OXIDOREDUCTASE"/>
    <property type="match status" value="1"/>
</dbReference>
<evidence type="ECO:0000313" key="4">
    <source>
        <dbReference type="Proteomes" id="UP000076580"/>
    </source>
</evidence>
<dbReference type="GO" id="GO:0005737">
    <property type="term" value="C:cytoplasm"/>
    <property type="evidence" value="ECO:0007669"/>
    <property type="project" value="TreeGrafter"/>
</dbReference>
<evidence type="ECO:0000256" key="1">
    <source>
        <dbReference type="SAM" id="MobiDB-lite"/>
    </source>
</evidence>
<organism evidence="3 4">
    <name type="scientific">Drechmeria coniospora</name>
    <name type="common">Nematophagous fungus</name>
    <name type="synonym">Meria coniospora</name>
    <dbReference type="NCBI Taxonomy" id="98403"/>
    <lineage>
        <taxon>Eukaryota</taxon>
        <taxon>Fungi</taxon>
        <taxon>Dikarya</taxon>
        <taxon>Ascomycota</taxon>
        <taxon>Pezizomycotina</taxon>
        <taxon>Sordariomycetes</taxon>
        <taxon>Hypocreomycetidae</taxon>
        <taxon>Hypocreales</taxon>
        <taxon>Ophiocordycipitaceae</taxon>
        <taxon>Drechmeria</taxon>
    </lineage>
</organism>
<dbReference type="PANTHER" id="PTHR13847">
    <property type="entry name" value="SARCOSINE DEHYDROGENASE-RELATED"/>
    <property type="match status" value="1"/>
</dbReference>
<comment type="caution">
    <text evidence="3">The sequence shown here is derived from an EMBL/GenBank/DDBJ whole genome shotgun (WGS) entry which is preliminary data.</text>
</comment>
<dbReference type="Proteomes" id="UP000076580">
    <property type="component" value="Chromosome 01"/>
</dbReference>